<protein>
    <submittedName>
        <fullName evidence="2">Uncharacterized protein</fullName>
    </submittedName>
</protein>
<dbReference type="EMBL" id="CABITT030000007">
    <property type="protein sequence ID" value="VVB12743.1"/>
    <property type="molecule type" value="Genomic_DNA"/>
</dbReference>
<evidence type="ECO:0000313" key="2">
    <source>
        <dbReference type="EMBL" id="VVB12743.1"/>
    </source>
</evidence>
<keyword evidence="3" id="KW-1185">Reference proteome</keyword>
<dbReference type="Proteomes" id="UP000489600">
    <property type="component" value="Unassembled WGS sequence"/>
</dbReference>
<feature type="region of interest" description="Disordered" evidence="1">
    <location>
        <begin position="59"/>
        <end position="82"/>
    </location>
</feature>
<organism evidence="2 3">
    <name type="scientific">Arabis nemorensis</name>
    <dbReference type="NCBI Taxonomy" id="586526"/>
    <lineage>
        <taxon>Eukaryota</taxon>
        <taxon>Viridiplantae</taxon>
        <taxon>Streptophyta</taxon>
        <taxon>Embryophyta</taxon>
        <taxon>Tracheophyta</taxon>
        <taxon>Spermatophyta</taxon>
        <taxon>Magnoliopsida</taxon>
        <taxon>eudicotyledons</taxon>
        <taxon>Gunneridae</taxon>
        <taxon>Pentapetalae</taxon>
        <taxon>rosids</taxon>
        <taxon>malvids</taxon>
        <taxon>Brassicales</taxon>
        <taxon>Brassicaceae</taxon>
        <taxon>Arabideae</taxon>
        <taxon>Arabis</taxon>
    </lineage>
</organism>
<reference evidence="2" key="1">
    <citation type="submission" date="2019-07" db="EMBL/GenBank/DDBJ databases">
        <authorList>
            <person name="Dittberner H."/>
        </authorList>
    </citation>
    <scope>NUCLEOTIDE SEQUENCE [LARGE SCALE GENOMIC DNA]</scope>
</reference>
<accession>A0A565CGE2</accession>
<dbReference type="AlphaFoldDB" id="A0A565CGE2"/>
<evidence type="ECO:0000256" key="1">
    <source>
        <dbReference type="SAM" id="MobiDB-lite"/>
    </source>
</evidence>
<gene>
    <name evidence="2" type="ORF">ANE_LOCUS23187</name>
</gene>
<comment type="caution">
    <text evidence="2">The sequence shown here is derived from an EMBL/GenBank/DDBJ whole genome shotgun (WGS) entry which is preliminary data.</text>
</comment>
<evidence type="ECO:0000313" key="3">
    <source>
        <dbReference type="Proteomes" id="UP000489600"/>
    </source>
</evidence>
<sequence>MAQIERRNVKITKLEIIDAIVQRLEAVADFVLLIAVAEDQIFRVHDAVNRSQTSVTAVLNQAPPPQDDDSDITGMTGALGGR</sequence>
<proteinExistence type="predicted"/>
<name>A0A565CGE2_9BRAS</name>